<reference evidence="6" key="1">
    <citation type="journal article" date="2015" name="Nature">
        <title>Complex archaea that bridge the gap between prokaryotes and eukaryotes.</title>
        <authorList>
            <person name="Spang A."/>
            <person name="Saw J.H."/>
            <person name="Jorgensen S.L."/>
            <person name="Zaremba-Niedzwiedzka K."/>
            <person name="Martijn J."/>
            <person name="Lind A.E."/>
            <person name="van Eijk R."/>
            <person name="Schleper C."/>
            <person name="Guy L."/>
            <person name="Ettema T.J."/>
        </authorList>
    </citation>
    <scope>NUCLEOTIDE SEQUENCE</scope>
</reference>
<sequence length="696" mass="76211">MKKIVLVGIMLIASISAKAQSYIGYLTDNYSGVNSVISNPANIADSRFKTDINLVGASAFLANDYIGVGFSELVSSDFEYDTDANLMLSNNNNFSGNVDILGPSFMFNIGRTSSIAIFTRARSFVTGNEFNGESLDDLDDSIDESQDFIVDEGDFFASGHGWAEVGLTYAQELMNKEEHFLKGGLSLKYLKGFGNAYVTGRNVTINYDADGATLPDSSTIGTLESTGDLIYGRADDYDNDNYDYEVPDAKGFGVDLGFVYEWRPKYEDYVVTGADGEKTVMKDKNKYKLKFGLSLTDIGSVNYKGSLIDTYNINNTITQDDYDNIEDSDDLQNLYTFTQATEDMKAGLPTALHFNADWNIKNNFYLNFNTDLSMRSAGENVLRTANVFSLTPRFESKWFSFYLPVSSYQYSGLQIGAGLRAGPLYIGSGSVISTFTKNEIQGADVYAGLKIPVYYGQPKDSDDDGIPNKEDGCPKKAGPIENNGCPWGDTDSDTVMDNEDQCPDEAGPVENNGCPWVDTDGDTIMDNEDQCVDEVGPVENNGCPWTDSDGDSVIDKDDECPNEMGTVANKGCPEPVVTAEVQKSLNEYAKTILFTTGKSLLKDESTPVLVDIIGILNEYPNADFTIEGHTDSVGSEITNQKLSEKRAQAVLQFLITGGISPSRLTAIGYGESKPIATNMYKDGRQKNRRVEINLAQ</sequence>
<dbReference type="Gene3D" id="4.10.1080.10">
    <property type="entry name" value="TSP type-3 repeat"/>
    <property type="match status" value="1"/>
</dbReference>
<keyword evidence="2" id="KW-0472">Membrane</keyword>
<evidence type="ECO:0000259" key="5">
    <source>
        <dbReference type="PROSITE" id="PS51123"/>
    </source>
</evidence>
<evidence type="ECO:0000313" key="6">
    <source>
        <dbReference type="EMBL" id="KKN96600.1"/>
    </source>
</evidence>
<accession>A0A0F9UU54</accession>
<dbReference type="InterPro" id="IPR006665">
    <property type="entry name" value="OmpA-like"/>
</dbReference>
<dbReference type="PRINTS" id="PR01021">
    <property type="entry name" value="OMPADOMAIN"/>
</dbReference>
<dbReference type="PANTHER" id="PTHR30329">
    <property type="entry name" value="STATOR ELEMENT OF FLAGELLAR MOTOR COMPLEX"/>
    <property type="match status" value="1"/>
</dbReference>
<dbReference type="PROSITE" id="PS51123">
    <property type="entry name" value="OMPA_2"/>
    <property type="match status" value="1"/>
</dbReference>
<dbReference type="InterPro" id="IPR050330">
    <property type="entry name" value="Bact_OuterMem_StrucFunc"/>
</dbReference>
<evidence type="ECO:0000256" key="2">
    <source>
        <dbReference type="ARBA" id="ARBA00023136"/>
    </source>
</evidence>
<gene>
    <name evidence="6" type="ORF">LCGC14_0166460</name>
</gene>
<dbReference type="InterPro" id="IPR043781">
    <property type="entry name" value="DUF5723"/>
</dbReference>
<feature type="domain" description="OmpA-like" evidence="5">
    <location>
        <begin position="581"/>
        <end position="696"/>
    </location>
</feature>
<dbReference type="CDD" id="cd07185">
    <property type="entry name" value="OmpA_C-like"/>
    <property type="match status" value="1"/>
</dbReference>
<organism evidence="6">
    <name type="scientific">marine sediment metagenome</name>
    <dbReference type="NCBI Taxonomy" id="412755"/>
    <lineage>
        <taxon>unclassified sequences</taxon>
        <taxon>metagenomes</taxon>
        <taxon>ecological metagenomes</taxon>
    </lineage>
</organism>
<dbReference type="GO" id="GO:0009279">
    <property type="term" value="C:cell outer membrane"/>
    <property type="evidence" value="ECO:0007669"/>
    <property type="project" value="UniProtKB-SubCell"/>
</dbReference>
<dbReference type="Gene3D" id="3.30.1330.60">
    <property type="entry name" value="OmpA-like domain"/>
    <property type="match status" value="1"/>
</dbReference>
<proteinExistence type="predicted"/>
<dbReference type="AlphaFoldDB" id="A0A0F9UU54"/>
<evidence type="ECO:0000256" key="3">
    <source>
        <dbReference type="ARBA" id="ARBA00023237"/>
    </source>
</evidence>
<dbReference type="SUPFAM" id="SSF103647">
    <property type="entry name" value="TSP type-3 repeat"/>
    <property type="match status" value="1"/>
</dbReference>
<comment type="subcellular location">
    <subcellularLocation>
        <location evidence="1">Cell outer membrane</location>
    </subcellularLocation>
</comment>
<dbReference type="InterPro" id="IPR028974">
    <property type="entry name" value="TSP_type-3_rpt"/>
</dbReference>
<dbReference type="PANTHER" id="PTHR30329:SF21">
    <property type="entry name" value="LIPOPROTEIN YIAD-RELATED"/>
    <property type="match status" value="1"/>
</dbReference>
<evidence type="ECO:0000256" key="4">
    <source>
        <dbReference type="SAM" id="MobiDB-lite"/>
    </source>
</evidence>
<comment type="caution">
    <text evidence="6">The sequence shown here is derived from an EMBL/GenBank/DDBJ whole genome shotgun (WGS) entry which is preliminary data.</text>
</comment>
<dbReference type="SUPFAM" id="SSF103088">
    <property type="entry name" value="OmpA-like"/>
    <property type="match status" value="1"/>
</dbReference>
<feature type="region of interest" description="Disordered" evidence="4">
    <location>
        <begin position="458"/>
        <end position="487"/>
    </location>
</feature>
<dbReference type="EMBL" id="LAZR01000063">
    <property type="protein sequence ID" value="KKN96600.1"/>
    <property type="molecule type" value="Genomic_DNA"/>
</dbReference>
<dbReference type="Pfam" id="PF18990">
    <property type="entry name" value="DUF5723"/>
    <property type="match status" value="1"/>
</dbReference>
<dbReference type="Pfam" id="PF00691">
    <property type="entry name" value="OmpA"/>
    <property type="match status" value="1"/>
</dbReference>
<dbReference type="InterPro" id="IPR006664">
    <property type="entry name" value="OMP_bac"/>
</dbReference>
<dbReference type="InterPro" id="IPR036737">
    <property type="entry name" value="OmpA-like_sf"/>
</dbReference>
<name>A0A0F9UU54_9ZZZZ</name>
<keyword evidence="3" id="KW-0998">Cell outer membrane</keyword>
<dbReference type="GO" id="GO:0005509">
    <property type="term" value="F:calcium ion binding"/>
    <property type="evidence" value="ECO:0007669"/>
    <property type="project" value="InterPro"/>
</dbReference>
<evidence type="ECO:0000256" key="1">
    <source>
        <dbReference type="ARBA" id="ARBA00004442"/>
    </source>
</evidence>
<protein>
    <recommendedName>
        <fullName evidence="5">OmpA-like domain-containing protein</fullName>
    </recommendedName>
</protein>